<gene>
    <name evidence="1" type="ORF">BCON_0418g00030</name>
</gene>
<comment type="caution">
    <text evidence="1">The sequence shown here is derived from an EMBL/GenBank/DDBJ whole genome shotgun (WGS) entry which is preliminary data.</text>
</comment>
<accession>A0A4Z1HEJ4</accession>
<sequence>MASSEASTISIIEALTLIMAKRKTQEYIDILAKSTTSARWEEEDARSTIALQLSDSLARVLDKMIACRAKGEKDLYEFIEESISMEKACMKRMEDLKKKGETGQNI</sequence>
<protein>
    <submittedName>
        <fullName evidence="1">Uncharacterized protein</fullName>
    </submittedName>
</protein>
<dbReference type="Proteomes" id="UP000297527">
    <property type="component" value="Unassembled WGS sequence"/>
</dbReference>
<reference evidence="1 2" key="1">
    <citation type="submission" date="2017-12" db="EMBL/GenBank/DDBJ databases">
        <title>Comparative genomics of Botrytis spp.</title>
        <authorList>
            <person name="Valero-Jimenez C.A."/>
            <person name="Tapia P."/>
            <person name="Veloso J."/>
            <person name="Silva-Moreno E."/>
            <person name="Staats M."/>
            <person name="Valdes J.H."/>
            <person name="Van Kan J.A.L."/>
        </authorList>
    </citation>
    <scope>NUCLEOTIDE SEQUENCE [LARGE SCALE GENOMIC DNA]</scope>
    <source>
        <strain evidence="1 2">MUCL11595</strain>
    </source>
</reference>
<name>A0A4Z1HEJ4_9HELO</name>
<organism evidence="1 2">
    <name type="scientific">Botryotinia convoluta</name>
    <dbReference type="NCBI Taxonomy" id="54673"/>
    <lineage>
        <taxon>Eukaryota</taxon>
        <taxon>Fungi</taxon>
        <taxon>Dikarya</taxon>
        <taxon>Ascomycota</taxon>
        <taxon>Pezizomycotina</taxon>
        <taxon>Leotiomycetes</taxon>
        <taxon>Helotiales</taxon>
        <taxon>Sclerotiniaceae</taxon>
        <taxon>Botryotinia</taxon>
    </lineage>
</organism>
<dbReference type="OrthoDB" id="3518081at2759"/>
<keyword evidence="2" id="KW-1185">Reference proteome</keyword>
<evidence type="ECO:0000313" key="1">
    <source>
        <dbReference type="EMBL" id="TGO45140.1"/>
    </source>
</evidence>
<proteinExistence type="predicted"/>
<dbReference type="AlphaFoldDB" id="A0A4Z1HEJ4"/>
<evidence type="ECO:0000313" key="2">
    <source>
        <dbReference type="Proteomes" id="UP000297527"/>
    </source>
</evidence>
<dbReference type="EMBL" id="PQXN01000416">
    <property type="protein sequence ID" value="TGO45140.1"/>
    <property type="molecule type" value="Genomic_DNA"/>
</dbReference>